<organism evidence="1 2">
    <name type="scientific">Podospora didyma</name>
    <dbReference type="NCBI Taxonomy" id="330526"/>
    <lineage>
        <taxon>Eukaryota</taxon>
        <taxon>Fungi</taxon>
        <taxon>Dikarya</taxon>
        <taxon>Ascomycota</taxon>
        <taxon>Pezizomycotina</taxon>
        <taxon>Sordariomycetes</taxon>
        <taxon>Sordariomycetidae</taxon>
        <taxon>Sordariales</taxon>
        <taxon>Podosporaceae</taxon>
        <taxon>Podospora</taxon>
    </lineage>
</organism>
<keyword evidence="2" id="KW-1185">Reference proteome</keyword>
<gene>
    <name evidence="1" type="ORF">B0H63DRAFT_522777</name>
</gene>
<sequence>MAGQSKIIANNDADASHTQGTTFRNLAPELQQMIFTEALCKPHVHFVTAQRRDDKTHNKWTITILPVSKGHDRSGYRWLQTLSTISHASSRAVRLATLEKDCLPFPGLRNHMDTSTDLVCIDFNRPKHKPEYGHWNAKNQIRASPSHPSFNPEAVASKVGKVHKLAFTYHPRHASCSTRRNVFRCLPQKSKHRDWKICPEELVGLLDCFQNLEAVYIILLPGQKKEAKMRANHYTKNFFALSAAEREACGFEIFHDSKCPYIEVDSDPNSKLLTRTVHLGPNSQHEEAYKPELLDEIFEILHDARKQYLEQASHTRGRHMSLEKRSRVSFKVLLHTNRKNADI</sequence>
<dbReference type="EMBL" id="JAULSW010000004">
    <property type="protein sequence ID" value="KAK3385443.1"/>
    <property type="molecule type" value="Genomic_DNA"/>
</dbReference>
<name>A0AAE0NPQ0_9PEZI</name>
<accession>A0AAE0NPQ0</accession>
<evidence type="ECO:0000313" key="1">
    <source>
        <dbReference type="EMBL" id="KAK3385443.1"/>
    </source>
</evidence>
<proteinExistence type="predicted"/>
<comment type="caution">
    <text evidence="1">The sequence shown here is derived from an EMBL/GenBank/DDBJ whole genome shotgun (WGS) entry which is preliminary data.</text>
</comment>
<protein>
    <submittedName>
        <fullName evidence="1">Uncharacterized protein</fullName>
    </submittedName>
</protein>
<dbReference type="Proteomes" id="UP001285441">
    <property type="component" value="Unassembled WGS sequence"/>
</dbReference>
<reference evidence="1" key="1">
    <citation type="journal article" date="2023" name="Mol. Phylogenet. Evol.">
        <title>Genome-scale phylogeny and comparative genomics of the fungal order Sordariales.</title>
        <authorList>
            <person name="Hensen N."/>
            <person name="Bonometti L."/>
            <person name="Westerberg I."/>
            <person name="Brannstrom I.O."/>
            <person name="Guillou S."/>
            <person name="Cros-Aarteil S."/>
            <person name="Calhoun S."/>
            <person name="Haridas S."/>
            <person name="Kuo A."/>
            <person name="Mondo S."/>
            <person name="Pangilinan J."/>
            <person name="Riley R."/>
            <person name="LaButti K."/>
            <person name="Andreopoulos B."/>
            <person name="Lipzen A."/>
            <person name="Chen C."/>
            <person name="Yan M."/>
            <person name="Daum C."/>
            <person name="Ng V."/>
            <person name="Clum A."/>
            <person name="Steindorff A."/>
            <person name="Ohm R.A."/>
            <person name="Martin F."/>
            <person name="Silar P."/>
            <person name="Natvig D.O."/>
            <person name="Lalanne C."/>
            <person name="Gautier V."/>
            <person name="Ament-Velasquez S.L."/>
            <person name="Kruys A."/>
            <person name="Hutchinson M.I."/>
            <person name="Powell A.J."/>
            <person name="Barry K."/>
            <person name="Miller A.N."/>
            <person name="Grigoriev I.V."/>
            <person name="Debuchy R."/>
            <person name="Gladieux P."/>
            <person name="Hiltunen Thoren M."/>
            <person name="Johannesson H."/>
        </authorList>
    </citation>
    <scope>NUCLEOTIDE SEQUENCE</scope>
    <source>
        <strain evidence="1">CBS 232.78</strain>
    </source>
</reference>
<reference evidence="1" key="2">
    <citation type="submission" date="2023-06" db="EMBL/GenBank/DDBJ databases">
        <authorList>
            <consortium name="Lawrence Berkeley National Laboratory"/>
            <person name="Haridas S."/>
            <person name="Hensen N."/>
            <person name="Bonometti L."/>
            <person name="Westerberg I."/>
            <person name="Brannstrom I.O."/>
            <person name="Guillou S."/>
            <person name="Cros-Aarteil S."/>
            <person name="Calhoun S."/>
            <person name="Kuo A."/>
            <person name="Mondo S."/>
            <person name="Pangilinan J."/>
            <person name="Riley R."/>
            <person name="LaButti K."/>
            <person name="Andreopoulos B."/>
            <person name="Lipzen A."/>
            <person name="Chen C."/>
            <person name="Yanf M."/>
            <person name="Daum C."/>
            <person name="Ng V."/>
            <person name="Clum A."/>
            <person name="Steindorff A."/>
            <person name="Ohm R."/>
            <person name="Martin F."/>
            <person name="Silar P."/>
            <person name="Natvig D."/>
            <person name="Lalanne C."/>
            <person name="Gautier V."/>
            <person name="Ament-velasquez S.L."/>
            <person name="Kruys A."/>
            <person name="Hutchinson M.I."/>
            <person name="Powell A.J."/>
            <person name="Barry K."/>
            <person name="Miller A.N."/>
            <person name="Grigoriev I.V."/>
            <person name="Debuchy R."/>
            <person name="Gladieux P."/>
            <person name="Thoren M.H."/>
            <person name="Johannesson H."/>
        </authorList>
    </citation>
    <scope>NUCLEOTIDE SEQUENCE</scope>
    <source>
        <strain evidence="1">CBS 232.78</strain>
    </source>
</reference>
<dbReference type="AlphaFoldDB" id="A0AAE0NPQ0"/>
<evidence type="ECO:0000313" key="2">
    <source>
        <dbReference type="Proteomes" id="UP001285441"/>
    </source>
</evidence>